<dbReference type="Proteomes" id="UP000527616">
    <property type="component" value="Unassembled WGS sequence"/>
</dbReference>
<gene>
    <name evidence="2" type="ORF">GGQ54_000206</name>
</gene>
<dbReference type="InterPro" id="IPR045865">
    <property type="entry name" value="ACT-like_dom_sf"/>
</dbReference>
<dbReference type="AlphaFoldDB" id="A0A7Z0D6H4"/>
<dbReference type="PROSITE" id="PS51671">
    <property type="entry name" value="ACT"/>
    <property type="match status" value="1"/>
</dbReference>
<evidence type="ECO:0000313" key="2">
    <source>
        <dbReference type="EMBL" id="NYI69646.1"/>
    </source>
</evidence>
<dbReference type="InterPro" id="IPR002912">
    <property type="entry name" value="ACT_dom"/>
</dbReference>
<dbReference type="EMBL" id="JACBZS010000001">
    <property type="protein sequence ID" value="NYI69646.1"/>
    <property type="molecule type" value="Genomic_DNA"/>
</dbReference>
<organism evidence="2 3">
    <name type="scientific">Naumannella cuiyingiana</name>
    <dbReference type="NCBI Taxonomy" id="1347891"/>
    <lineage>
        <taxon>Bacteria</taxon>
        <taxon>Bacillati</taxon>
        <taxon>Actinomycetota</taxon>
        <taxon>Actinomycetes</taxon>
        <taxon>Propionibacteriales</taxon>
        <taxon>Propionibacteriaceae</taxon>
        <taxon>Naumannella</taxon>
    </lineage>
</organism>
<feature type="domain" description="ACT" evidence="1">
    <location>
        <begin position="3"/>
        <end position="83"/>
    </location>
</feature>
<accession>A0A7Z0D6H4</accession>
<proteinExistence type="predicted"/>
<name>A0A7Z0D6H4_9ACTN</name>
<protein>
    <recommendedName>
        <fullName evidence="1">ACT domain-containing protein</fullName>
    </recommendedName>
</protein>
<reference evidence="2 3" key="1">
    <citation type="submission" date="2020-07" db="EMBL/GenBank/DDBJ databases">
        <title>Sequencing the genomes of 1000 actinobacteria strains.</title>
        <authorList>
            <person name="Klenk H.-P."/>
        </authorList>
    </citation>
    <scope>NUCLEOTIDE SEQUENCE [LARGE SCALE GENOMIC DNA]</scope>
    <source>
        <strain evidence="2 3">DSM 103164</strain>
    </source>
</reference>
<dbReference type="SUPFAM" id="SSF55021">
    <property type="entry name" value="ACT-like"/>
    <property type="match status" value="1"/>
</dbReference>
<keyword evidence="3" id="KW-1185">Reference proteome</keyword>
<evidence type="ECO:0000259" key="1">
    <source>
        <dbReference type="PROSITE" id="PS51671"/>
    </source>
</evidence>
<sequence length="206" mass="21966">MFLMRVALPDRPGSLGAVASIVGTVGGDIHAVEVVGRQDGYAIDDFMLALPPGTMPDELVSACTALEDVRVLWFSRYPEGEGLEADIETLERMTAAPDTAPEILAGAAPSVFHCEWALLADRSESVVRYATEMAPDLTAETLQLLGPFDDIGTRELLEGWLPDWGEAVVAVAPVRDNLALIVGRQGGPSFLPSELARIRHLAAMAG</sequence>
<evidence type="ECO:0000313" key="3">
    <source>
        <dbReference type="Proteomes" id="UP000527616"/>
    </source>
</evidence>
<comment type="caution">
    <text evidence="2">The sequence shown here is derived from an EMBL/GenBank/DDBJ whole genome shotgun (WGS) entry which is preliminary data.</text>
</comment>